<dbReference type="Gene3D" id="2.60.120.260">
    <property type="entry name" value="Galactose-binding domain-like"/>
    <property type="match status" value="1"/>
</dbReference>
<dbReference type="InterPro" id="IPR039675">
    <property type="entry name" value="CILP1/CILP2"/>
</dbReference>
<dbReference type="OrthoDB" id="2142040at2759"/>
<evidence type="ECO:0000313" key="9">
    <source>
        <dbReference type="Proteomes" id="UP000001554"/>
    </source>
</evidence>
<dbReference type="KEGG" id="bfo:118404427"/>
<dbReference type="Pfam" id="PF00754">
    <property type="entry name" value="F5_F8_type_C"/>
    <property type="match status" value="1"/>
</dbReference>
<dbReference type="PANTHER" id="PTHR15031:SF4">
    <property type="entry name" value="CARTILAGE INTERMEDIATE LAYER PROTEIN 1"/>
    <property type="match status" value="1"/>
</dbReference>
<evidence type="ECO:0000256" key="6">
    <source>
        <dbReference type="PROSITE-ProRule" id="PRU00302"/>
    </source>
</evidence>
<protein>
    <submittedName>
        <fullName evidence="10">Uncharacterized protein LOC118404427</fullName>
    </submittedName>
</protein>
<keyword evidence="4 6" id="KW-1015">Disulfide bond</keyword>
<organism evidence="9 10">
    <name type="scientific">Branchiostoma floridae</name>
    <name type="common">Florida lancelet</name>
    <name type="synonym">Amphioxus</name>
    <dbReference type="NCBI Taxonomy" id="7739"/>
    <lineage>
        <taxon>Eukaryota</taxon>
        <taxon>Metazoa</taxon>
        <taxon>Chordata</taxon>
        <taxon>Cephalochordata</taxon>
        <taxon>Leptocardii</taxon>
        <taxon>Amphioxiformes</taxon>
        <taxon>Branchiostomatidae</taxon>
        <taxon>Branchiostoma</taxon>
    </lineage>
</organism>
<keyword evidence="5" id="KW-0325">Glycoprotein</keyword>
<dbReference type="Pfam" id="PF12248">
    <property type="entry name" value="Methyltransf_FA"/>
    <property type="match status" value="1"/>
</dbReference>
<dbReference type="RefSeq" id="XP_035659392.1">
    <property type="nucleotide sequence ID" value="XM_035803499.1"/>
</dbReference>
<dbReference type="InterPro" id="IPR008979">
    <property type="entry name" value="Galactose-bd-like_sf"/>
</dbReference>
<dbReference type="InterPro" id="IPR000436">
    <property type="entry name" value="Sushi_SCR_CCP_dom"/>
</dbReference>
<evidence type="ECO:0000259" key="8">
    <source>
        <dbReference type="PROSITE" id="PS50923"/>
    </source>
</evidence>
<evidence type="ECO:0000256" key="5">
    <source>
        <dbReference type="ARBA" id="ARBA00023180"/>
    </source>
</evidence>
<comment type="caution">
    <text evidence="6">Lacks conserved residue(s) required for the propagation of feature annotation.</text>
</comment>
<reference evidence="10" key="2">
    <citation type="submission" date="2025-08" db="UniProtKB">
        <authorList>
            <consortium name="RefSeq"/>
        </authorList>
    </citation>
    <scope>IDENTIFICATION</scope>
    <source>
        <strain evidence="10">S238N-H82</strain>
        <tissue evidence="10">Testes</tissue>
    </source>
</reference>
<reference evidence="9" key="1">
    <citation type="journal article" date="2020" name="Nat. Ecol. Evol.">
        <title>Deeply conserved synteny resolves early events in vertebrate evolution.</title>
        <authorList>
            <person name="Simakov O."/>
            <person name="Marletaz F."/>
            <person name="Yue J.X."/>
            <person name="O'Connell B."/>
            <person name="Jenkins J."/>
            <person name="Brandt A."/>
            <person name="Calef R."/>
            <person name="Tung C.H."/>
            <person name="Huang T.K."/>
            <person name="Schmutz J."/>
            <person name="Satoh N."/>
            <person name="Yu J.K."/>
            <person name="Putnam N.H."/>
            <person name="Green R.E."/>
            <person name="Rokhsar D.S."/>
        </authorList>
    </citation>
    <scope>NUCLEOTIDE SEQUENCE [LARGE SCALE GENOMIC DNA]</scope>
    <source>
        <strain evidence="9">S238N-H82</strain>
    </source>
</reference>
<dbReference type="PROSITE" id="PS01286">
    <property type="entry name" value="FA58C_2"/>
    <property type="match status" value="1"/>
</dbReference>
<dbReference type="SUPFAM" id="SSF49785">
    <property type="entry name" value="Galactose-binding domain-like"/>
    <property type="match status" value="1"/>
</dbReference>
<dbReference type="InterPro" id="IPR025155">
    <property type="entry name" value="WxxW_domain"/>
</dbReference>
<keyword evidence="6" id="KW-0768">Sushi</keyword>
<gene>
    <name evidence="10" type="primary">LOC118404427</name>
</gene>
<dbReference type="InterPro" id="IPR000421">
    <property type="entry name" value="FA58C"/>
</dbReference>
<keyword evidence="2" id="KW-0964">Secreted</keyword>
<evidence type="ECO:0000313" key="10">
    <source>
        <dbReference type="RefSeq" id="XP_035659392.1"/>
    </source>
</evidence>
<dbReference type="GeneID" id="118404427"/>
<name>A0A9J7KHU8_BRAFL</name>
<feature type="disulfide bond" evidence="6">
    <location>
        <begin position="244"/>
        <end position="271"/>
    </location>
</feature>
<dbReference type="PROSITE" id="PS50923">
    <property type="entry name" value="SUSHI"/>
    <property type="match status" value="2"/>
</dbReference>
<dbReference type="Pfam" id="PF13330">
    <property type="entry name" value="Mucin2_WxxW"/>
    <property type="match status" value="1"/>
</dbReference>
<dbReference type="Proteomes" id="UP000001554">
    <property type="component" value="Chromosome 17"/>
</dbReference>
<feature type="disulfide bond" evidence="6">
    <location>
        <begin position="393"/>
        <end position="420"/>
    </location>
</feature>
<proteinExistence type="predicted"/>
<feature type="domain" description="Sushi" evidence="8">
    <location>
        <begin position="212"/>
        <end position="273"/>
    </location>
</feature>
<accession>A0A9J7KHU8</accession>
<evidence type="ECO:0000256" key="2">
    <source>
        <dbReference type="ARBA" id="ARBA00022525"/>
    </source>
</evidence>
<dbReference type="GO" id="GO:0005576">
    <property type="term" value="C:extracellular region"/>
    <property type="evidence" value="ECO:0007669"/>
    <property type="project" value="UniProtKB-SubCell"/>
</dbReference>
<dbReference type="PROSITE" id="PS50022">
    <property type="entry name" value="FA58C_3"/>
    <property type="match status" value="1"/>
</dbReference>
<sequence>MSSFTDDKSVVFPGNTDKDTPVTNLLDHPVDARYVRFYPLTWQSEWISMRVELLGCNRDTSCTETKAFYNNDSWRNYAFDLQTVFSPVRQPVVFEARSEGRIHITLSAENRFLGVGQQYEVHIGIDWNTRSSINPSWKKVNTSGILSPNDFRRFWICWKRGNNNMYIAVGRDGETEPFMATTDNNPKEINYVGYGANDPNGQFRFNCAQDFTVCSEPPTLAHTAESAPDCTCPYWPGKICTYKCIMRSNAAGSYVTRTCGTDGEWEGTQQCQEPCDNWTVWFNRDGSGGRGDRELLSHLCRENPGQICPHPTGVHARVVSTQQEASLTGETFVYYDTTIGFFCNNTHQADGSCLDYEVRFCCPDFTACAEPPTVDHTVESGPACTCERCRYKCITGYHDAGGDVIRTCGPGGQWEGTQQCQGQHHI</sequence>
<evidence type="ECO:0000256" key="1">
    <source>
        <dbReference type="ARBA" id="ARBA00004613"/>
    </source>
</evidence>
<comment type="subcellular location">
    <subcellularLocation>
        <location evidence="1">Secreted</location>
    </subcellularLocation>
</comment>
<evidence type="ECO:0000259" key="7">
    <source>
        <dbReference type="PROSITE" id="PS50022"/>
    </source>
</evidence>
<evidence type="ECO:0000256" key="3">
    <source>
        <dbReference type="ARBA" id="ARBA00022729"/>
    </source>
</evidence>
<dbReference type="AlphaFoldDB" id="A0A9J7KHU8"/>
<keyword evidence="3" id="KW-0732">Signal</keyword>
<feature type="domain" description="Sushi" evidence="8">
    <location>
        <begin position="366"/>
        <end position="422"/>
    </location>
</feature>
<feature type="domain" description="F5/8 type C" evidence="7">
    <location>
        <begin position="1"/>
        <end position="56"/>
    </location>
</feature>
<dbReference type="PANTHER" id="PTHR15031">
    <property type="entry name" value="CARTILAGE INTERMEDIATE LAYER PROTEIN CLIP"/>
    <property type="match status" value="1"/>
</dbReference>
<evidence type="ECO:0000256" key="4">
    <source>
        <dbReference type="ARBA" id="ARBA00023157"/>
    </source>
</evidence>
<keyword evidence="9" id="KW-1185">Reference proteome</keyword>
<dbReference type="InterPro" id="IPR022041">
    <property type="entry name" value="Methyltransf_FA"/>
</dbReference>